<dbReference type="GO" id="GO:0008643">
    <property type="term" value="P:carbohydrate transport"/>
    <property type="evidence" value="ECO:0007669"/>
    <property type="project" value="InterPro"/>
</dbReference>
<evidence type="ECO:0000313" key="3">
    <source>
        <dbReference type="Proteomes" id="UP000198677"/>
    </source>
</evidence>
<dbReference type="PANTHER" id="PTHR11328">
    <property type="entry name" value="MAJOR FACILITATOR SUPERFAMILY DOMAIN-CONTAINING PROTEIN"/>
    <property type="match status" value="1"/>
</dbReference>
<protein>
    <submittedName>
        <fullName evidence="2">Na+/melibiose symporter</fullName>
    </submittedName>
</protein>
<feature type="transmembrane region" description="Helical" evidence="1">
    <location>
        <begin position="272"/>
        <end position="290"/>
    </location>
</feature>
<keyword evidence="1" id="KW-0472">Membrane</keyword>
<sequence>MNHLRPAVDHRAGEFSLSTTLSRAAAMTYVGRMTMAPPRLSRSTVTGYSLGSVGTGGFATLPGLVLAYYLTDTLGVAAAVASLVVFAPKALDVLINPYIGSRSDADAARTGTRRRFLLLGALALPVFFALTFAVPAGASTLVGCLWVTAAFVLSAIAFGLFQVPYIALPAELTEDYHERSRLMSWRVAVLAVAILLFGAGGPALRELGGGGRTGYLLMGVIAGLTLGLGMLGAWRIAPRSVGVDHTPVETSSGHGLADSLAAVRSSGPFRSLLGTFALQALAIGCMLGSAQYAATYVLDSEGAVSILFAALVAPALAVMPMWIRLVRAWGKQRAYFLASGLFLGASVAMLGLIAAPGPWVYAVVAVAGIGYAGMQMLPMSMLPDVISDHENTATGSVRAGAFSGVWTAAETLGFALGPAVVLAILAVTGFVSSTTDHPVAQSDGAITGIVIALAAVPAVLVAASLVALRGYRLAAEEQNRSGK</sequence>
<feature type="transmembrane region" description="Helical" evidence="1">
    <location>
        <begin position="302"/>
        <end position="323"/>
    </location>
</feature>
<organism evidence="2 3">
    <name type="scientific">Rhodococcus maanshanensis</name>
    <dbReference type="NCBI Taxonomy" id="183556"/>
    <lineage>
        <taxon>Bacteria</taxon>
        <taxon>Bacillati</taxon>
        <taxon>Actinomycetota</taxon>
        <taxon>Actinomycetes</taxon>
        <taxon>Mycobacteriales</taxon>
        <taxon>Nocardiaceae</taxon>
        <taxon>Rhodococcus</taxon>
    </lineage>
</organism>
<feature type="transmembrane region" description="Helical" evidence="1">
    <location>
        <begin position="412"/>
        <end position="432"/>
    </location>
</feature>
<gene>
    <name evidence="2" type="ORF">SAMN05444583_102227</name>
</gene>
<feature type="transmembrane region" description="Helical" evidence="1">
    <location>
        <begin position="335"/>
        <end position="353"/>
    </location>
</feature>
<feature type="transmembrane region" description="Helical" evidence="1">
    <location>
        <begin position="140"/>
        <end position="161"/>
    </location>
</feature>
<accession>A0A1H7HXD7</accession>
<dbReference type="Pfam" id="PF13347">
    <property type="entry name" value="MFS_2"/>
    <property type="match status" value="1"/>
</dbReference>
<evidence type="ECO:0000313" key="2">
    <source>
        <dbReference type="EMBL" id="SEK53820.1"/>
    </source>
</evidence>
<keyword evidence="1" id="KW-0812">Transmembrane</keyword>
<dbReference type="GO" id="GO:0005886">
    <property type="term" value="C:plasma membrane"/>
    <property type="evidence" value="ECO:0007669"/>
    <property type="project" value="TreeGrafter"/>
</dbReference>
<dbReference type="EMBL" id="FOAW01000002">
    <property type="protein sequence ID" value="SEK53820.1"/>
    <property type="molecule type" value="Genomic_DNA"/>
</dbReference>
<feature type="transmembrane region" description="Helical" evidence="1">
    <location>
        <begin position="215"/>
        <end position="234"/>
    </location>
</feature>
<name>A0A1H7HXD7_9NOCA</name>
<proteinExistence type="predicted"/>
<evidence type="ECO:0000256" key="1">
    <source>
        <dbReference type="SAM" id="Phobius"/>
    </source>
</evidence>
<feature type="transmembrane region" description="Helical" evidence="1">
    <location>
        <begin position="444"/>
        <end position="468"/>
    </location>
</feature>
<feature type="transmembrane region" description="Helical" evidence="1">
    <location>
        <begin position="76"/>
        <end position="95"/>
    </location>
</feature>
<dbReference type="Gene3D" id="1.20.1250.20">
    <property type="entry name" value="MFS general substrate transporter like domains"/>
    <property type="match status" value="2"/>
</dbReference>
<feature type="transmembrane region" description="Helical" evidence="1">
    <location>
        <begin position="182"/>
        <end position="203"/>
    </location>
</feature>
<dbReference type="Proteomes" id="UP000198677">
    <property type="component" value="Unassembled WGS sequence"/>
</dbReference>
<dbReference type="InterPro" id="IPR036259">
    <property type="entry name" value="MFS_trans_sf"/>
</dbReference>
<dbReference type="InterPro" id="IPR039672">
    <property type="entry name" value="MFS_2"/>
</dbReference>
<dbReference type="AlphaFoldDB" id="A0A1H7HXD7"/>
<keyword evidence="1" id="KW-1133">Transmembrane helix</keyword>
<reference evidence="3" key="1">
    <citation type="submission" date="2016-10" db="EMBL/GenBank/DDBJ databases">
        <authorList>
            <person name="Varghese N."/>
            <person name="Submissions S."/>
        </authorList>
    </citation>
    <scope>NUCLEOTIDE SEQUENCE [LARGE SCALE GENOMIC DNA]</scope>
    <source>
        <strain evidence="3">DSM 44675</strain>
    </source>
</reference>
<dbReference type="PANTHER" id="PTHR11328:SF24">
    <property type="entry name" value="MAJOR FACILITATOR SUPERFAMILY (MFS) PROFILE DOMAIN-CONTAINING PROTEIN"/>
    <property type="match status" value="1"/>
</dbReference>
<feature type="transmembrane region" description="Helical" evidence="1">
    <location>
        <begin position="45"/>
        <end position="70"/>
    </location>
</feature>
<feature type="transmembrane region" description="Helical" evidence="1">
    <location>
        <begin position="116"/>
        <end position="134"/>
    </location>
</feature>
<keyword evidence="3" id="KW-1185">Reference proteome</keyword>
<feature type="transmembrane region" description="Helical" evidence="1">
    <location>
        <begin position="359"/>
        <end position="377"/>
    </location>
</feature>
<dbReference type="SUPFAM" id="SSF103473">
    <property type="entry name" value="MFS general substrate transporter"/>
    <property type="match status" value="1"/>
</dbReference>
<dbReference type="GO" id="GO:0015293">
    <property type="term" value="F:symporter activity"/>
    <property type="evidence" value="ECO:0007669"/>
    <property type="project" value="InterPro"/>
</dbReference>